<comment type="caution">
    <text evidence="2">The sequence shown here is derived from an EMBL/GenBank/DDBJ whole genome shotgun (WGS) entry which is preliminary data.</text>
</comment>
<evidence type="ECO:0000313" key="2">
    <source>
        <dbReference type="EMBL" id="RCX14366.1"/>
    </source>
</evidence>
<dbReference type="GO" id="GO:0003676">
    <property type="term" value="F:nucleic acid binding"/>
    <property type="evidence" value="ECO:0007669"/>
    <property type="project" value="InterPro"/>
</dbReference>
<dbReference type="AlphaFoldDB" id="A0A369B1Q9"/>
<dbReference type="InterPro" id="IPR001584">
    <property type="entry name" value="Integrase_cat-core"/>
</dbReference>
<keyword evidence="3" id="KW-1185">Reference proteome</keyword>
<dbReference type="Pfam" id="PF13683">
    <property type="entry name" value="rve_3"/>
    <property type="match status" value="1"/>
</dbReference>
<evidence type="ECO:0000259" key="1">
    <source>
        <dbReference type="PROSITE" id="PS50994"/>
    </source>
</evidence>
<dbReference type="PANTHER" id="PTHR46889:SF4">
    <property type="entry name" value="TRANSPOSASE INSO FOR INSERTION SEQUENCE ELEMENT IS911B-RELATED"/>
    <property type="match status" value="1"/>
</dbReference>
<organism evidence="2 3">
    <name type="scientific">Anaerobacterium chartisolvens</name>
    <dbReference type="NCBI Taxonomy" id="1297424"/>
    <lineage>
        <taxon>Bacteria</taxon>
        <taxon>Bacillati</taxon>
        <taxon>Bacillota</taxon>
        <taxon>Clostridia</taxon>
        <taxon>Eubacteriales</taxon>
        <taxon>Oscillospiraceae</taxon>
        <taxon>Anaerobacterium</taxon>
    </lineage>
</organism>
<sequence>MHTDRGCQYVSNDYQQATEGMIRSYSKKAYPWDNACIEAFHAIIKREWLNRYKIIDYKHAYRLIFEYIETFYNTVRIHSHCGYVSPNQYEKEYKISKKDNFAS</sequence>
<dbReference type="Gene3D" id="3.30.420.10">
    <property type="entry name" value="Ribonuclease H-like superfamily/Ribonuclease H"/>
    <property type="match status" value="1"/>
</dbReference>
<dbReference type="SUPFAM" id="SSF53098">
    <property type="entry name" value="Ribonuclease H-like"/>
    <property type="match status" value="1"/>
</dbReference>
<dbReference type="InterPro" id="IPR036397">
    <property type="entry name" value="RNaseH_sf"/>
</dbReference>
<dbReference type="Proteomes" id="UP000253034">
    <property type="component" value="Unassembled WGS sequence"/>
</dbReference>
<name>A0A369B1Q9_9FIRM</name>
<dbReference type="EMBL" id="QPJT01000015">
    <property type="protein sequence ID" value="RCX14366.1"/>
    <property type="molecule type" value="Genomic_DNA"/>
</dbReference>
<accession>A0A369B1Q9</accession>
<dbReference type="InterPro" id="IPR050900">
    <property type="entry name" value="Transposase_IS3/IS150/IS904"/>
</dbReference>
<reference evidence="2 3" key="1">
    <citation type="submission" date="2018-07" db="EMBL/GenBank/DDBJ databases">
        <title>Genomic Encyclopedia of Type Strains, Phase IV (KMG-IV): sequencing the most valuable type-strain genomes for metagenomic binning, comparative biology and taxonomic classification.</title>
        <authorList>
            <person name="Goeker M."/>
        </authorList>
    </citation>
    <scope>NUCLEOTIDE SEQUENCE [LARGE SCALE GENOMIC DNA]</scope>
    <source>
        <strain evidence="2 3">DSM 27016</strain>
    </source>
</reference>
<feature type="domain" description="Integrase catalytic" evidence="1">
    <location>
        <begin position="1"/>
        <end position="93"/>
    </location>
</feature>
<gene>
    <name evidence="2" type="ORF">DFR58_11590</name>
</gene>
<dbReference type="PANTHER" id="PTHR46889">
    <property type="entry name" value="TRANSPOSASE INSF FOR INSERTION SEQUENCE IS3B-RELATED"/>
    <property type="match status" value="1"/>
</dbReference>
<dbReference type="RefSeq" id="WP_242987636.1">
    <property type="nucleotide sequence ID" value="NZ_QPJT01000015.1"/>
</dbReference>
<protein>
    <submittedName>
        <fullName evidence="2">Integrase-like protein</fullName>
    </submittedName>
</protein>
<dbReference type="PROSITE" id="PS50994">
    <property type="entry name" value="INTEGRASE"/>
    <property type="match status" value="1"/>
</dbReference>
<proteinExistence type="predicted"/>
<dbReference type="InterPro" id="IPR012337">
    <property type="entry name" value="RNaseH-like_sf"/>
</dbReference>
<dbReference type="GO" id="GO:0015074">
    <property type="term" value="P:DNA integration"/>
    <property type="evidence" value="ECO:0007669"/>
    <property type="project" value="InterPro"/>
</dbReference>
<evidence type="ECO:0000313" key="3">
    <source>
        <dbReference type="Proteomes" id="UP000253034"/>
    </source>
</evidence>